<dbReference type="Gene3D" id="1.10.3230.30">
    <property type="entry name" value="Phage gp6-like head-tail connector protein"/>
    <property type="match status" value="1"/>
</dbReference>
<reference evidence="2 4" key="3">
    <citation type="submission" date="2023-03" db="EMBL/GenBank/DDBJ databases">
        <title>Agriculturally important microbes genome sequencing.</title>
        <authorList>
            <person name="Dunlap C."/>
        </authorList>
    </citation>
    <scope>NUCLEOTIDE SEQUENCE [LARGE SCALE GENOMIC DNA]</scope>
    <source>
        <strain evidence="2 4">CBP-3203</strain>
    </source>
</reference>
<dbReference type="Pfam" id="PF05135">
    <property type="entry name" value="Phage_connect_1"/>
    <property type="match status" value="1"/>
</dbReference>
<accession>A0A0T6BL74</accession>
<proteinExistence type="predicted"/>
<dbReference type="RefSeq" id="WP_017474199.1">
    <property type="nucleotide sequence ID" value="NZ_CP023481.1"/>
</dbReference>
<dbReference type="EMBL" id="JARRTL010000022">
    <property type="protein sequence ID" value="MEC0486723.1"/>
    <property type="molecule type" value="Genomic_DNA"/>
</dbReference>
<organism evidence="1 3">
    <name type="scientific">Bacillus glycinifermentans</name>
    <dbReference type="NCBI Taxonomy" id="1664069"/>
    <lineage>
        <taxon>Bacteria</taxon>
        <taxon>Bacillati</taxon>
        <taxon>Bacillota</taxon>
        <taxon>Bacilli</taxon>
        <taxon>Bacillales</taxon>
        <taxon>Bacillaceae</taxon>
        <taxon>Bacillus</taxon>
    </lineage>
</organism>
<name>A0A0T6BL74_9BACI</name>
<dbReference type="Proteomes" id="UP001341297">
    <property type="component" value="Unassembled WGS sequence"/>
</dbReference>
<dbReference type="InterPro" id="IPR006450">
    <property type="entry name" value="Phage_HK97_gp6-like"/>
</dbReference>
<evidence type="ECO:0000313" key="3">
    <source>
        <dbReference type="Proteomes" id="UP000036168"/>
    </source>
</evidence>
<dbReference type="OrthoDB" id="5654at2"/>
<dbReference type="Proteomes" id="UP000036168">
    <property type="component" value="Unassembled WGS sequence"/>
</dbReference>
<reference evidence="1 3" key="1">
    <citation type="journal article" date="2015" name="Int. J. Syst. Evol. Microbiol.">
        <title>Bacillus glycinifermentans sp. nov., isolated from fermented soybean paste.</title>
        <authorList>
            <person name="Kim S.J."/>
            <person name="Dunlap C.A."/>
            <person name="Kwon S.W."/>
            <person name="Rooney A.P."/>
        </authorList>
    </citation>
    <scope>NUCLEOTIDE SEQUENCE [LARGE SCALE GENOMIC DNA]</scope>
    <source>
        <strain evidence="1 3">GO-13</strain>
    </source>
</reference>
<dbReference type="NCBIfam" id="TIGR01560">
    <property type="entry name" value="put_DNA_pack"/>
    <property type="match status" value="1"/>
</dbReference>
<evidence type="ECO:0000313" key="4">
    <source>
        <dbReference type="Proteomes" id="UP001341297"/>
    </source>
</evidence>
<comment type="caution">
    <text evidence="1">The sequence shown here is derived from an EMBL/GenBank/DDBJ whole genome shotgun (WGS) entry which is preliminary data.</text>
</comment>
<gene>
    <name evidence="1" type="ORF">AB447_224070</name>
    <name evidence="2" type="ORF">P8828_18240</name>
</gene>
<dbReference type="EMBL" id="LECW02000043">
    <property type="protein sequence ID" value="KRT90688.1"/>
    <property type="molecule type" value="Genomic_DNA"/>
</dbReference>
<dbReference type="CDD" id="cd08054">
    <property type="entry name" value="gp6"/>
    <property type="match status" value="1"/>
</dbReference>
<evidence type="ECO:0000313" key="2">
    <source>
        <dbReference type="EMBL" id="MEC0486723.1"/>
    </source>
</evidence>
<keyword evidence="4" id="KW-1185">Reference proteome</keyword>
<protein>
    <submittedName>
        <fullName evidence="1">DNA-packaging protein</fullName>
    </submittedName>
    <submittedName>
        <fullName evidence="2">Head-tail connector protein</fullName>
    </submittedName>
</protein>
<dbReference type="InterPro" id="IPR021146">
    <property type="entry name" value="Phage_gp6-like_head-tail"/>
</dbReference>
<evidence type="ECO:0000313" key="1">
    <source>
        <dbReference type="EMBL" id="KRT90688.1"/>
    </source>
</evidence>
<reference evidence="1" key="2">
    <citation type="submission" date="2015-10" db="EMBL/GenBank/DDBJ databases">
        <authorList>
            <person name="Gilbert D.G."/>
        </authorList>
    </citation>
    <scope>NUCLEOTIDE SEQUENCE</scope>
    <source>
        <strain evidence="1">GO-13</strain>
    </source>
</reference>
<dbReference type="AlphaFoldDB" id="A0A0T6BL74"/>
<sequence>MKITPDEVKEYLRIDGDEEDSLISFFISAAEKHLENAGVTDKESELYKLAVLIYVTDAYENRSTAMSGNKVAGIVLQLR</sequence>